<dbReference type="GO" id="GO:0008061">
    <property type="term" value="F:chitin binding"/>
    <property type="evidence" value="ECO:0007669"/>
    <property type="project" value="InterPro"/>
</dbReference>
<proteinExistence type="predicted"/>
<dbReference type="SMART" id="SM00494">
    <property type="entry name" value="ChtBD2"/>
    <property type="match status" value="2"/>
</dbReference>
<dbReference type="Proteomes" id="UP001497623">
    <property type="component" value="Unassembled WGS sequence"/>
</dbReference>
<name>A0AAV2RRP5_MEGNR</name>
<evidence type="ECO:0000313" key="3">
    <source>
        <dbReference type="Proteomes" id="UP001497623"/>
    </source>
</evidence>
<reference evidence="2 3" key="1">
    <citation type="submission" date="2024-05" db="EMBL/GenBank/DDBJ databases">
        <authorList>
            <person name="Wallberg A."/>
        </authorList>
    </citation>
    <scope>NUCLEOTIDE SEQUENCE [LARGE SCALE GENOMIC DNA]</scope>
</reference>
<dbReference type="EMBL" id="CAXKWB010028616">
    <property type="protein sequence ID" value="CAL4133865.1"/>
    <property type="molecule type" value="Genomic_DNA"/>
</dbReference>
<gene>
    <name evidence="2" type="ORF">MNOR_LOCUS27341</name>
</gene>
<accession>A0AAV2RRP5</accession>
<protein>
    <recommendedName>
        <fullName evidence="1">Chitin-binding type-2 domain-containing protein</fullName>
    </recommendedName>
</protein>
<organism evidence="2 3">
    <name type="scientific">Meganyctiphanes norvegica</name>
    <name type="common">Northern krill</name>
    <name type="synonym">Thysanopoda norvegica</name>
    <dbReference type="NCBI Taxonomy" id="48144"/>
    <lineage>
        <taxon>Eukaryota</taxon>
        <taxon>Metazoa</taxon>
        <taxon>Ecdysozoa</taxon>
        <taxon>Arthropoda</taxon>
        <taxon>Crustacea</taxon>
        <taxon>Multicrustacea</taxon>
        <taxon>Malacostraca</taxon>
        <taxon>Eumalacostraca</taxon>
        <taxon>Eucarida</taxon>
        <taxon>Euphausiacea</taxon>
        <taxon>Euphausiidae</taxon>
        <taxon>Meganyctiphanes</taxon>
    </lineage>
</organism>
<dbReference type="GO" id="GO:0005576">
    <property type="term" value="C:extracellular region"/>
    <property type="evidence" value="ECO:0007669"/>
    <property type="project" value="InterPro"/>
</dbReference>
<evidence type="ECO:0000259" key="1">
    <source>
        <dbReference type="SMART" id="SM00494"/>
    </source>
</evidence>
<dbReference type="InterPro" id="IPR036508">
    <property type="entry name" value="Chitin-bd_dom_sf"/>
</dbReference>
<comment type="caution">
    <text evidence="2">The sequence shown here is derived from an EMBL/GenBank/DDBJ whole genome shotgun (WGS) entry which is preliminary data.</text>
</comment>
<dbReference type="Pfam" id="PF01607">
    <property type="entry name" value="CBM_14"/>
    <property type="match status" value="1"/>
</dbReference>
<evidence type="ECO:0000313" key="2">
    <source>
        <dbReference type="EMBL" id="CAL4133865.1"/>
    </source>
</evidence>
<dbReference type="SUPFAM" id="SSF57625">
    <property type="entry name" value="Invertebrate chitin-binding proteins"/>
    <property type="match status" value="2"/>
</dbReference>
<dbReference type="InterPro" id="IPR002557">
    <property type="entry name" value="Chitin-bd_dom"/>
</dbReference>
<sequence length="206" mass="22387">QSSADPAQQQIWPSMGSSCCLWTFECTRTGLSCMNCTTAALCYGAGDTPFIAHCSYGEVCQSNGGYNAVCSDPIGDTWAGDCDCDTIGNNGYFTDPYDPSKYMFCIPPEPEQQLFFSCSEGHTFNMDTLTCSHMYPQQIDSTIDCSIHGVGLHTNDPTCQTYTQCHSELRQGRLLACHDGEAFDSSKLRCVPTCDLTPGGTCSKKC</sequence>
<keyword evidence="3" id="KW-1185">Reference proteome</keyword>
<feature type="domain" description="Chitin-binding type-2" evidence="1">
    <location>
        <begin position="80"/>
        <end position="138"/>
    </location>
</feature>
<feature type="domain" description="Chitin-binding type-2" evidence="1">
    <location>
        <begin position="143"/>
        <end position="196"/>
    </location>
</feature>
<dbReference type="AlphaFoldDB" id="A0AAV2RRP5"/>
<feature type="non-terminal residue" evidence="2">
    <location>
        <position position="1"/>
    </location>
</feature>